<protein>
    <submittedName>
        <fullName evidence="2">Uncharacterized protein</fullName>
    </submittedName>
</protein>
<organism evidence="2 3">
    <name type="scientific">Corchorus olitorius</name>
    <dbReference type="NCBI Taxonomy" id="93759"/>
    <lineage>
        <taxon>Eukaryota</taxon>
        <taxon>Viridiplantae</taxon>
        <taxon>Streptophyta</taxon>
        <taxon>Embryophyta</taxon>
        <taxon>Tracheophyta</taxon>
        <taxon>Spermatophyta</taxon>
        <taxon>Magnoliopsida</taxon>
        <taxon>eudicotyledons</taxon>
        <taxon>Gunneridae</taxon>
        <taxon>Pentapetalae</taxon>
        <taxon>rosids</taxon>
        <taxon>malvids</taxon>
        <taxon>Malvales</taxon>
        <taxon>Malvaceae</taxon>
        <taxon>Grewioideae</taxon>
        <taxon>Apeibeae</taxon>
        <taxon>Corchorus</taxon>
    </lineage>
</organism>
<evidence type="ECO:0000313" key="2">
    <source>
        <dbReference type="EMBL" id="OMO88023.1"/>
    </source>
</evidence>
<evidence type="ECO:0000256" key="1">
    <source>
        <dbReference type="SAM" id="MobiDB-lite"/>
    </source>
</evidence>
<dbReference type="EMBL" id="AWUE01017184">
    <property type="protein sequence ID" value="OMO88023.1"/>
    <property type="molecule type" value="Genomic_DNA"/>
</dbReference>
<proteinExistence type="predicted"/>
<feature type="compositionally biased region" description="Low complexity" evidence="1">
    <location>
        <begin position="1"/>
        <end position="17"/>
    </location>
</feature>
<feature type="region of interest" description="Disordered" evidence="1">
    <location>
        <begin position="1"/>
        <end position="32"/>
    </location>
</feature>
<dbReference type="AlphaFoldDB" id="A0A1R3IZM8"/>
<name>A0A1R3IZM8_9ROSI</name>
<evidence type="ECO:0000313" key="3">
    <source>
        <dbReference type="Proteomes" id="UP000187203"/>
    </source>
</evidence>
<gene>
    <name evidence="2" type="ORF">COLO4_20500</name>
</gene>
<dbReference type="Proteomes" id="UP000187203">
    <property type="component" value="Unassembled WGS sequence"/>
</dbReference>
<sequence>MVGMSSSWSSSTSESSSAKLGSDEESYTEKPKWFKTRRTEEKINRAHALGCQKYQKRFRTWPAVLELSYKVVRMPPRNLKLVHQPQSLRTLVQSLSTERGLSREKGCVSIGYFFWSGVVVVSERGEKSEEGERFSWLFGVKTNGQESSHSVKPNKSK</sequence>
<comment type="caution">
    <text evidence="2">The sequence shown here is derived from an EMBL/GenBank/DDBJ whole genome shotgun (WGS) entry which is preliminary data.</text>
</comment>
<keyword evidence="3" id="KW-1185">Reference proteome</keyword>
<accession>A0A1R3IZM8</accession>
<reference evidence="3" key="1">
    <citation type="submission" date="2013-09" db="EMBL/GenBank/DDBJ databases">
        <title>Corchorus olitorius genome sequencing.</title>
        <authorList>
            <person name="Alam M."/>
            <person name="Haque M.S."/>
            <person name="Islam M.S."/>
            <person name="Emdad E.M."/>
            <person name="Islam M.M."/>
            <person name="Ahmed B."/>
            <person name="Halim A."/>
            <person name="Hossen Q.M.M."/>
            <person name="Hossain M.Z."/>
            <person name="Ahmed R."/>
            <person name="Khan M.M."/>
            <person name="Islam R."/>
            <person name="Rashid M.M."/>
            <person name="Khan S.A."/>
            <person name="Rahman M.S."/>
            <person name="Alam M."/>
            <person name="Yahiya A.S."/>
            <person name="Khan M.S."/>
            <person name="Azam M.S."/>
            <person name="Haque T."/>
            <person name="Lashkar M.Z.H."/>
            <person name="Akhand A.I."/>
            <person name="Morshed G."/>
            <person name="Roy S."/>
            <person name="Uddin K.S."/>
            <person name="Rabeya T."/>
            <person name="Hossain A.S."/>
            <person name="Chowdhury A."/>
            <person name="Snigdha A.R."/>
            <person name="Mortoza M.S."/>
            <person name="Matin S.A."/>
            <person name="Hoque S.M.E."/>
            <person name="Islam M.K."/>
            <person name="Roy D.K."/>
            <person name="Haider R."/>
            <person name="Moosa M.M."/>
            <person name="Elias S.M."/>
            <person name="Hasan A.M."/>
            <person name="Jahan S."/>
            <person name="Shafiuddin M."/>
            <person name="Mahmood N."/>
            <person name="Shommy N.S."/>
        </authorList>
    </citation>
    <scope>NUCLEOTIDE SEQUENCE [LARGE SCALE GENOMIC DNA]</scope>
    <source>
        <strain evidence="3">cv. O-4</strain>
    </source>
</reference>